<dbReference type="RefSeq" id="WP_110986083.1">
    <property type="nucleotide sequence ID" value="NZ_CAWNWM010000005.1"/>
</dbReference>
<dbReference type="EMBL" id="PQWO01000005">
    <property type="protein sequence ID" value="PZD73534.1"/>
    <property type="molecule type" value="Genomic_DNA"/>
</dbReference>
<evidence type="ECO:0000313" key="2">
    <source>
        <dbReference type="Proteomes" id="UP000248857"/>
    </source>
</evidence>
<evidence type="ECO:0008006" key="3">
    <source>
        <dbReference type="Google" id="ProtNLM"/>
    </source>
</evidence>
<evidence type="ECO:0000313" key="1">
    <source>
        <dbReference type="EMBL" id="PZD73534.1"/>
    </source>
</evidence>
<name>A0A2W1JUU6_9CYAN</name>
<dbReference type="AlphaFoldDB" id="A0A2W1JUU6"/>
<dbReference type="OrthoDB" id="529857at2"/>
<comment type="caution">
    <text evidence="1">The sequence shown here is derived from an EMBL/GenBank/DDBJ whole genome shotgun (WGS) entry which is preliminary data.</text>
</comment>
<reference evidence="1 2" key="1">
    <citation type="journal article" date="2018" name="Sci. Rep.">
        <title>A novel species of the marine cyanobacterium Acaryochloris with a unique pigment content and lifestyle.</title>
        <authorList>
            <person name="Partensky F."/>
            <person name="Six C."/>
            <person name="Ratin M."/>
            <person name="Garczarek L."/>
            <person name="Vaulot D."/>
            <person name="Probert I."/>
            <person name="Calteau A."/>
            <person name="Gourvil P."/>
            <person name="Marie D."/>
            <person name="Grebert T."/>
            <person name="Bouchier C."/>
            <person name="Le Panse S."/>
            <person name="Gachenot M."/>
            <person name="Rodriguez F."/>
            <person name="Garrido J.L."/>
        </authorList>
    </citation>
    <scope>NUCLEOTIDE SEQUENCE [LARGE SCALE GENOMIC DNA]</scope>
    <source>
        <strain evidence="1 2">RCC1774</strain>
    </source>
</reference>
<sequence>MQLGSYEHQKLFCHALTDHHVKYNLDQIPWPQLADDQLQRLREIPFWAEVLQQKRQMALIVGALAAQTKPTRLKGGILLLSQETERQVKLLEQMMAFYQIPKANIPARPLPGELTPVLQDLAFDQYLSAYILWGWFAIAREQQYLPEALLEVWEPILDEDARHSIFFANWTAGQPFSPSNNWRRLRAMWERGLQFLGLFDRFGRQIEDATLPPTATTADIFMGQLTAARLLQYCLDAHEQRLGEVKPPLVKPKLAPELTHWLLRILRAWPRRQAPTAANPSGSR</sequence>
<dbReference type="Proteomes" id="UP000248857">
    <property type="component" value="Unassembled WGS sequence"/>
</dbReference>
<protein>
    <recommendedName>
        <fullName evidence="3">Ferritin-like domain-containing protein</fullName>
    </recommendedName>
</protein>
<accession>A0A2W1JUU6</accession>
<proteinExistence type="predicted"/>
<organism evidence="1 2">
    <name type="scientific">Acaryochloris thomasi RCC1774</name>
    <dbReference type="NCBI Taxonomy" id="1764569"/>
    <lineage>
        <taxon>Bacteria</taxon>
        <taxon>Bacillati</taxon>
        <taxon>Cyanobacteriota</taxon>
        <taxon>Cyanophyceae</taxon>
        <taxon>Acaryochloridales</taxon>
        <taxon>Acaryochloridaceae</taxon>
        <taxon>Acaryochloris</taxon>
        <taxon>Acaryochloris thomasi</taxon>
    </lineage>
</organism>
<gene>
    <name evidence="1" type="ORF">C1752_02122</name>
</gene>
<keyword evidence="2" id="KW-1185">Reference proteome</keyword>